<dbReference type="InterPro" id="IPR000524">
    <property type="entry name" value="Tscrpt_reg_HTH_GntR"/>
</dbReference>
<keyword evidence="3" id="KW-0805">Transcription regulation</keyword>
<dbReference type="InterPro" id="IPR004839">
    <property type="entry name" value="Aminotransferase_I/II_large"/>
</dbReference>
<dbReference type="RefSeq" id="WP_345733197.1">
    <property type="nucleotide sequence ID" value="NZ_BAAAYN010000063.1"/>
</dbReference>
<evidence type="ECO:0000256" key="3">
    <source>
        <dbReference type="ARBA" id="ARBA00023015"/>
    </source>
</evidence>
<dbReference type="Proteomes" id="UP001501676">
    <property type="component" value="Unassembled WGS sequence"/>
</dbReference>
<evidence type="ECO:0000313" key="8">
    <source>
        <dbReference type="EMBL" id="GAA3397144.1"/>
    </source>
</evidence>
<evidence type="ECO:0000256" key="4">
    <source>
        <dbReference type="ARBA" id="ARBA00023125"/>
    </source>
</evidence>
<comment type="caution">
    <text evidence="8">The sequence shown here is derived from an EMBL/GenBank/DDBJ whole genome shotgun (WGS) entry which is preliminary data.</text>
</comment>
<dbReference type="InterPro" id="IPR015421">
    <property type="entry name" value="PyrdxlP-dep_Trfase_major"/>
</dbReference>
<dbReference type="GO" id="GO:0008483">
    <property type="term" value="F:transaminase activity"/>
    <property type="evidence" value="ECO:0007669"/>
    <property type="project" value="UniProtKB-KW"/>
</dbReference>
<evidence type="ECO:0000259" key="7">
    <source>
        <dbReference type="PROSITE" id="PS50949"/>
    </source>
</evidence>
<dbReference type="Gene3D" id="3.40.640.10">
    <property type="entry name" value="Type I PLP-dependent aspartate aminotransferase-like (Major domain)"/>
    <property type="match status" value="1"/>
</dbReference>
<keyword evidence="4" id="KW-0238">DNA-binding</keyword>
<dbReference type="InterPro" id="IPR036390">
    <property type="entry name" value="WH_DNA-bd_sf"/>
</dbReference>
<reference evidence="9" key="1">
    <citation type="journal article" date="2019" name="Int. J. Syst. Evol. Microbiol.">
        <title>The Global Catalogue of Microorganisms (GCM) 10K type strain sequencing project: providing services to taxonomists for standard genome sequencing and annotation.</title>
        <authorList>
            <consortium name="The Broad Institute Genomics Platform"/>
            <consortium name="The Broad Institute Genome Sequencing Center for Infectious Disease"/>
            <person name="Wu L."/>
            <person name="Ma J."/>
        </authorList>
    </citation>
    <scope>NUCLEOTIDE SEQUENCE [LARGE SCALE GENOMIC DNA]</scope>
    <source>
        <strain evidence="9">JCM 9458</strain>
    </source>
</reference>
<evidence type="ECO:0000256" key="6">
    <source>
        <dbReference type="SAM" id="MobiDB-lite"/>
    </source>
</evidence>
<feature type="domain" description="HTH gntR-type" evidence="7">
    <location>
        <begin position="11"/>
        <end position="79"/>
    </location>
</feature>
<dbReference type="PANTHER" id="PTHR46577">
    <property type="entry name" value="HTH-TYPE TRANSCRIPTIONAL REGULATORY PROTEIN GABR"/>
    <property type="match status" value="1"/>
</dbReference>
<dbReference type="InterPro" id="IPR036388">
    <property type="entry name" value="WH-like_DNA-bd_sf"/>
</dbReference>
<dbReference type="SUPFAM" id="SSF53383">
    <property type="entry name" value="PLP-dependent transferases"/>
    <property type="match status" value="1"/>
</dbReference>
<sequence length="525" mass="55380">MRIPLDPNSLVPLYRQLESWFVDAITTGALPTGSRLPSSRALAADLGVSRVTVGTAYAELESAGLVVAAVGSGTRVAPVLPTTAGRSGPTTAAAGASPARREREPEWPAWQTAASAPADPSADPEPFADPPDGSSAEPAAGSAAERWVGMPGTGGARGPDVIAFTGVGDPTAYPVAEFGRTIRQVLAREGASALSYGPDPAGDGSLRRTVTQLLASQGIGVPPESVLITSGSQQALALVCQLLVRPGDTVLVEEPTYDLALRLLRAVSAQLVGVPVDAHGMRVDVLGELLARHRPRLLYVVPNFQNPTGVTLTGARRRVLLELARTHGVPIFEDDFAGDLRYSGRATPAIKSLDDGGHVLYAGTFSKLLMPGLRVGYLVVDGPVRRRLVEAKQVTDLGTSLLLQRALDRFVTVGRYQINLRRAGRLYRERRDALRAALAEHLPDAGFVPPAGGLFGWIALPAGVRSDALLRAARDRGVDVAPGSRFFLRPSDGAGYVRLNFAVQTPERIDAGVVRLAAAVDSLRR</sequence>
<evidence type="ECO:0000313" key="9">
    <source>
        <dbReference type="Proteomes" id="UP001501676"/>
    </source>
</evidence>
<dbReference type="Pfam" id="PF00392">
    <property type="entry name" value="GntR"/>
    <property type="match status" value="1"/>
</dbReference>
<dbReference type="InterPro" id="IPR015424">
    <property type="entry name" value="PyrdxlP-dep_Trfase"/>
</dbReference>
<dbReference type="CDD" id="cd07377">
    <property type="entry name" value="WHTH_GntR"/>
    <property type="match status" value="1"/>
</dbReference>
<dbReference type="SUPFAM" id="SSF46785">
    <property type="entry name" value="Winged helix' DNA-binding domain"/>
    <property type="match status" value="1"/>
</dbReference>
<keyword evidence="8" id="KW-0032">Aminotransferase</keyword>
<evidence type="ECO:0000256" key="1">
    <source>
        <dbReference type="ARBA" id="ARBA00005384"/>
    </source>
</evidence>
<dbReference type="SMART" id="SM00345">
    <property type="entry name" value="HTH_GNTR"/>
    <property type="match status" value="1"/>
</dbReference>
<evidence type="ECO:0000256" key="5">
    <source>
        <dbReference type="ARBA" id="ARBA00023163"/>
    </source>
</evidence>
<dbReference type="PANTHER" id="PTHR46577:SF1">
    <property type="entry name" value="HTH-TYPE TRANSCRIPTIONAL REGULATORY PROTEIN GABR"/>
    <property type="match status" value="1"/>
</dbReference>
<dbReference type="CDD" id="cd00609">
    <property type="entry name" value="AAT_like"/>
    <property type="match status" value="1"/>
</dbReference>
<name>A0ABP6TB21_9ACTN</name>
<proteinExistence type="inferred from homology"/>
<comment type="similarity">
    <text evidence="1">In the C-terminal section; belongs to the class-I pyridoxal-phosphate-dependent aminotransferase family.</text>
</comment>
<keyword evidence="8" id="KW-0808">Transferase</keyword>
<protein>
    <submittedName>
        <fullName evidence="8">PLP-dependent aminotransferase family protein</fullName>
    </submittedName>
</protein>
<organism evidence="8 9">
    <name type="scientific">Cryptosporangium minutisporangium</name>
    <dbReference type="NCBI Taxonomy" id="113569"/>
    <lineage>
        <taxon>Bacteria</taxon>
        <taxon>Bacillati</taxon>
        <taxon>Actinomycetota</taxon>
        <taxon>Actinomycetes</taxon>
        <taxon>Cryptosporangiales</taxon>
        <taxon>Cryptosporangiaceae</taxon>
        <taxon>Cryptosporangium</taxon>
    </lineage>
</organism>
<dbReference type="Pfam" id="PF00155">
    <property type="entry name" value="Aminotran_1_2"/>
    <property type="match status" value="1"/>
</dbReference>
<dbReference type="EMBL" id="BAAAYN010000063">
    <property type="protein sequence ID" value="GAA3397144.1"/>
    <property type="molecule type" value="Genomic_DNA"/>
</dbReference>
<dbReference type="InterPro" id="IPR051446">
    <property type="entry name" value="HTH_trans_reg/aminotransferase"/>
</dbReference>
<dbReference type="Gene3D" id="1.10.10.10">
    <property type="entry name" value="Winged helix-like DNA-binding domain superfamily/Winged helix DNA-binding domain"/>
    <property type="match status" value="1"/>
</dbReference>
<feature type="region of interest" description="Disordered" evidence="6">
    <location>
        <begin position="79"/>
        <end position="152"/>
    </location>
</feature>
<evidence type="ECO:0000256" key="2">
    <source>
        <dbReference type="ARBA" id="ARBA00022898"/>
    </source>
</evidence>
<gene>
    <name evidence="8" type="ORF">GCM10020369_76360</name>
</gene>
<keyword evidence="9" id="KW-1185">Reference proteome</keyword>
<keyword evidence="2" id="KW-0663">Pyridoxal phosphate</keyword>
<dbReference type="PRINTS" id="PR00035">
    <property type="entry name" value="HTHGNTR"/>
</dbReference>
<feature type="compositionally biased region" description="Low complexity" evidence="6">
    <location>
        <begin position="113"/>
        <end position="145"/>
    </location>
</feature>
<feature type="compositionally biased region" description="Low complexity" evidence="6">
    <location>
        <begin position="81"/>
        <end position="98"/>
    </location>
</feature>
<dbReference type="PROSITE" id="PS50949">
    <property type="entry name" value="HTH_GNTR"/>
    <property type="match status" value="1"/>
</dbReference>
<accession>A0ABP6TB21</accession>
<keyword evidence="5" id="KW-0804">Transcription</keyword>